<sequence>MAMWWNMADSMRSEFEDWHTHEHFPERLGVPGFLRSTRWTDAHGGAGVFVIYELDTHAVLSSAAYLGRLNAPTPWSRKLMPYHQDMVRSQSHVLATYGSLTARHALTVRLMADGARGVERLCAGLREALACLPGQAGLTGAHLFRHEAPEIAQTTEQKIRKAPDQTVDAVVLLTGYDEAALRAAAAGHLNETALIALGAIGAPAVNLYTLSHSALRSDIG</sequence>
<protein>
    <submittedName>
        <fullName evidence="1">Uncharacterized protein</fullName>
    </submittedName>
</protein>
<accession>A0A4Q1HEB8</accession>
<dbReference type="AlphaFoldDB" id="A0A4Q1HEB8"/>
<dbReference type="EMBL" id="PYAL01000009">
    <property type="protein sequence ID" value="RXN83633.1"/>
    <property type="molecule type" value="Genomic_DNA"/>
</dbReference>
<evidence type="ECO:0000313" key="2">
    <source>
        <dbReference type="Proteomes" id="UP000290849"/>
    </source>
</evidence>
<comment type="caution">
    <text evidence="1">The sequence shown here is derived from an EMBL/GenBank/DDBJ whole genome shotgun (WGS) entry which is preliminary data.</text>
</comment>
<reference evidence="1 2" key="1">
    <citation type="journal article" date="2017" name="Int. J. Syst. Evol. Microbiol.">
        <title>Achromobacter aloeverae sp. nov., isolated from the root of Aloe vera (L.) Burm.f.</title>
        <authorList>
            <person name="Kuncharoen N."/>
            <person name="Muramatsu Y."/>
            <person name="Shibata C."/>
            <person name="Kamakura Y."/>
            <person name="Nakagawa Y."/>
            <person name="Tanasupawat S."/>
        </authorList>
    </citation>
    <scope>NUCLEOTIDE SEQUENCE [LARGE SCALE GENOMIC DNA]</scope>
    <source>
        <strain evidence="1 2">AVA-1</strain>
    </source>
</reference>
<evidence type="ECO:0000313" key="1">
    <source>
        <dbReference type="EMBL" id="RXN83633.1"/>
    </source>
</evidence>
<proteinExistence type="predicted"/>
<organism evidence="1 2">
    <name type="scientific">Achromobacter aloeverae</name>
    <dbReference type="NCBI Taxonomy" id="1750518"/>
    <lineage>
        <taxon>Bacteria</taxon>
        <taxon>Pseudomonadati</taxon>
        <taxon>Pseudomonadota</taxon>
        <taxon>Betaproteobacteria</taxon>
        <taxon>Burkholderiales</taxon>
        <taxon>Alcaligenaceae</taxon>
        <taxon>Achromobacter</taxon>
    </lineage>
</organism>
<keyword evidence="2" id="KW-1185">Reference proteome</keyword>
<name>A0A4Q1HEB8_9BURK</name>
<dbReference type="Proteomes" id="UP000290849">
    <property type="component" value="Unassembled WGS sequence"/>
</dbReference>
<gene>
    <name evidence="1" type="ORF">C7R54_25470</name>
</gene>